<dbReference type="AlphaFoldDB" id="A0A545TP74"/>
<name>A0A545TP74_9PROT</name>
<reference evidence="1 2" key="1">
    <citation type="submission" date="2019-06" db="EMBL/GenBank/DDBJ databases">
        <title>Whole genome sequence for Rhodospirillaceae sp. R148.</title>
        <authorList>
            <person name="Wang G."/>
        </authorList>
    </citation>
    <scope>NUCLEOTIDE SEQUENCE [LARGE SCALE GENOMIC DNA]</scope>
    <source>
        <strain evidence="1 2">R148</strain>
    </source>
</reference>
<organism evidence="1 2">
    <name type="scientific">Denitrobaculum tricleocarpae</name>
    <dbReference type="NCBI Taxonomy" id="2591009"/>
    <lineage>
        <taxon>Bacteria</taxon>
        <taxon>Pseudomonadati</taxon>
        <taxon>Pseudomonadota</taxon>
        <taxon>Alphaproteobacteria</taxon>
        <taxon>Rhodospirillales</taxon>
        <taxon>Rhodospirillaceae</taxon>
        <taxon>Denitrobaculum</taxon>
    </lineage>
</organism>
<accession>A0A545TP74</accession>
<dbReference type="Proteomes" id="UP000315252">
    <property type="component" value="Unassembled WGS sequence"/>
</dbReference>
<keyword evidence="2" id="KW-1185">Reference proteome</keyword>
<dbReference type="RefSeq" id="WP_142897194.1">
    <property type="nucleotide sequence ID" value="NZ_ML660056.1"/>
</dbReference>
<gene>
    <name evidence="1" type="ORF">FKG95_14905</name>
</gene>
<dbReference type="EMBL" id="VHSH01000005">
    <property type="protein sequence ID" value="TQV78971.1"/>
    <property type="molecule type" value="Genomic_DNA"/>
</dbReference>
<protein>
    <submittedName>
        <fullName evidence="1">Molybdopterin-guanine dinucleotide biosynthesis protein A</fullName>
    </submittedName>
</protein>
<comment type="caution">
    <text evidence="1">The sequence shown here is derived from an EMBL/GenBank/DDBJ whole genome shotgun (WGS) entry which is preliminary data.</text>
</comment>
<proteinExistence type="predicted"/>
<sequence>MTRVFPAAELRVLALGAVMLVFSAVAGGNGLRADDRHAGYYYPEPMEVEIYEARAQKLAGVGRSQRIGFVTGITNEKLKSPYPPEAAIFAKGEQAEKLIIVALQDERIDTLFRARAIFANLTASARVLPIFKEFGVQDWFTFFDLAKMLGFEQITISNGREFSHQVIIK</sequence>
<dbReference type="OrthoDB" id="7678469at2"/>
<evidence type="ECO:0000313" key="2">
    <source>
        <dbReference type="Proteomes" id="UP000315252"/>
    </source>
</evidence>
<evidence type="ECO:0000313" key="1">
    <source>
        <dbReference type="EMBL" id="TQV78971.1"/>
    </source>
</evidence>